<dbReference type="PANTHER" id="PTHR43072:SF23">
    <property type="entry name" value="UPF0039 PROTEIN C11D3.02C"/>
    <property type="match status" value="1"/>
</dbReference>
<evidence type="ECO:0000313" key="4">
    <source>
        <dbReference type="EMBL" id="MBC3862242.1"/>
    </source>
</evidence>
<dbReference type="GO" id="GO:0016747">
    <property type="term" value="F:acyltransferase activity, transferring groups other than amino-acyl groups"/>
    <property type="evidence" value="ECO:0007669"/>
    <property type="project" value="InterPro"/>
</dbReference>
<protein>
    <submittedName>
        <fullName evidence="4">N-acetyltransferase</fullName>
    </submittedName>
</protein>
<feature type="domain" description="N-acetyltransferase" evidence="3">
    <location>
        <begin position="5"/>
        <end position="158"/>
    </location>
</feature>
<dbReference type="EMBL" id="JACOFV010000007">
    <property type="protein sequence ID" value="MBC3862242.1"/>
    <property type="molecule type" value="Genomic_DNA"/>
</dbReference>
<evidence type="ECO:0000259" key="3">
    <source>
        <dbReference type="PROSITE" id="PS51186"/>
    </source>
</evidence>
<dbReference type="AlphaFoldDB" id="A0A923KI85"/>
<keyword evidence="5" id="KW-1185">Reference proteome</keyword>
<keyword evidence="2" id="KW-0012">Acyltransferase</keyword>
<organism evidence="4 5">
    <name type="scientific">Undibacterium jejuense</name>
    <dbReference type="NCBI Taxonomy" id="1344949"/>
    <lineage>
        <taxon>Bacteria</taxon>
        <taxon>Pseudomonadati</taxon>
        <taxon>Pseudomonadota</taxon>
        <taxon>Betaproteobacteria</taxon>
        <taxon>Burkholderiales</taxon>
        <taxon>Oxalobacteraceae</taxon>
        <taxon>Undibacterium</taxon>
    </lineage>
</organism>
<dbReference type="InterPro" id="IPR000182">
    <property type="entry name" value="GNAT_dom"/>
</dbReference>
<reference evidence="4" key="1">
    <citation type="submission" date="2020-08" db="EMBL/GenBank/DDBJ databases">
        <title>Novel species isolated from subtropical streams in China.</title>
        <authorList>
            <person name="Lu H."/>
        </authorList>
    </citation>
    <scope>NUCLEOTIDE SEQUENCE</scope>
    <source>
        <strain evidence="4">KACC 12607</strain>
    </source>
</reference>
<accession>A0A923KI85</accession>
<sequence>MSEEFAYRIARFEDLPAIVAIYNSTIASRQVTADTEPVSVESRHTWFYEHTPDRRPLWVSERDGKITGWLSFSNFYGRPAYAGTAELSIYLHEDARGQGLGRRFLTQAIAHAPTIGVHTLLGFIFGHNTPSLKLFETFGFDTWANMPRVATLDGIERDLIILGKRVD</sequence>
<dbReference type="CDD" id="cd04301">
    <property type="entry name" value="NAT_SF"/>
    <property type="match status" value="1"/>
</dbReference>
<dbReference type="Gene3D" id="3.40.630.30">
    <property type="match status" value="1"/>
</dbReference>
<dbReference type="InterPro" id="IPR016181">
    <property type="entry name" value="Acyl_CoA_acyltransferase"/>
</dbReference>
<evidence type="ECO:0000313" key="5">
    <source>
        <dbReference type="Proteomes" id="UP000634011"/>
    </source>
</evidence>
<dbReference type="PANTHER" id="PTHR43072">
    <property type="entry name" value="N-ACETYLTRANSFERASE"/>
    <property type="match status" value="1"/>
</dbReference>
<proteinExistence type="predicted"/>
<name>A0A923KI85_9BURK</name>
<evidence type="ECO:0000256" key="2">
    <source>
        <dbReference type="ARBA" id="ARBA00023315"/>
    </source>
</evidence>
<comment type="caution">
    <text evidence="4">The sequence shown here is derived from an EMBL/GenBank/DDBJ whole genome shotgun (WGS) entry which is preliminary data.</text>
</comment>
<gene>
    <name evidence="4" type="ORF">H8K32_09055</name>
</gene>
<dbReference type="Pfam" id="PF00583">
    <property type="entry name" value="Acetyltransf_1"/>
    <property type="match status" value="1"/>
</dbReference>
<dbReference type="PROSITE" id="PS51186">
    <property type="entry name" value="GNAT"/>
    <property type="match status" value="1"/>
</dbReference>
<keyword evidence="1" id="KW-0808">Transferase</keyword>
<dbReference type="Proteomes" id="UP000634011">
    <property type="component" value="Unassembled WGS sequence"/>
</dbReference>
<evidence type="ECO:0000256" key="1">
    <source>
        <dbReference type="ARBA" id="ARBA00022679"/>
    </source>
</evidence>
<dbReference type="RefSeq" id="WP_186912168.1">
    <property type="nucleotide sequence ID" value="NZ_JACOFV010000007.1"/>
</dbReference>
<dbReference type="SUPFAM" id="SSF55729">
    <property type="entry name" value="Acyl-CoA N-acyltransferases (Nat)"/>
    <property type="match status" value="1"/>
</dbReference>